<dbReference type="GO" id="GO:0016987">
    <property type="term" value="F:sigma factor activity"/>
    <property type="evidence" value="ECO:0007669"/>
    <property type="project" value="UniProtKB-KW"/>
</dbReference>
<keyword evidence="5" id="KW-0804">Transcription</keyword>
<dbReference type="SUPFAM" id="SSF88946">
    <property type="entry name" value="Sigma2 domain of RNA polymerase sigma factors"/>
    <property type="match status" value="1"/>
</dbReference>
<evidence type="ECO:0000256" key="1">
    <source>
        <dbReference type="ARBA" id="ARBA00010641"/>
    </source>
</evidence>
<dbReference type="InterPro" id="IPR013324">
    <property type="entry name" value="RNA_pol_sigma_r3/r4-like"/>
</dbReference>
<organism evidence="8 9">
    <name type="scientific">Mycolicibacterium arabiense</name>
    <dbReference type="NCBI Taxonomy" id="1286181"/>
    <lineage>
        <taxon>Bacteria</taxon>
        <taxon>Bacillati</taxon>
        <taxon>Actinomycetota</taxon>
        <taxon>Actinomycetes</taxon>
        <taxon>Mycobacteriales</taxon>
        <taxon>Mycobacteriaceae</taxon>
        <taxon>Mycolicibacterium</taxon>
    </lineage>
</organism>
<keyword evidence="3" id="KW-0731">Sigma factor</keyword>
<keyword evidence="9" id="KW-1185">Reference proteome</keyword>
<evidence type="ECO:0000256" key="2">
    <source>
        <dbReference type="ARBA" id="ARBA00023015"/>
    </source>
</evidence>
<evidence type="ECO:0000256" key="4">
    <source>
        <dbReference type="ARBA" id="ARBA00023125"/>
    </source>
</evidence>
<dbReference type="InterPro" id="IPR036388">
    <property type="entry name" value="WH-like_DNA-bd_sf"/>
</dbReference>
<name>A0A7I7S0H7_9MYCO</name>
<dbReference type="InterPro" id="IPR013325">
    <property type="entry name" value="RNA_pol_sigma_r2"/>
</dbReference>
<dbReference type="GO" id="GO:0003677">
    <property type="term" value="F:DNA binding"/>
    <property type="evidence" value="ECO:0007669"/>
    <property type="project" value="UniProtKB-KW"/>
</dbReference>
<dbReference type="InterPro" id="IPR039425">
    <property type="entry name" value="RNA_pol_sigma-70-like"/>
</dbReference>
<evidence type="ECO:0000313" key="9">
    <source>
        <dbReference type="Proteomes" id="UP000467428"/>
    </source>
</evidence>
<dbReference type="SUPFAM" id="SSF88659">
    <property type="entry name" value="Sigma3 and sigma4 domains of RNA polymerase sigma factors"/>
    <property type="match status" value="1"/>
</dbReference>
<evidence type="ECO:0000313" key="8">
    <source>
        <dbReference type="EMBL" id="BBY49709.1"/>
    </source>
</evidence>
<dbReference type="AlphaFoldDB" id="A0A7I7S0H7"/>
<accession>A0A7I7S0H7</accession>
<dbReference type="InterPro" id="IPR013249">
    <property type="entry name" value="RNA_pol_sigma70_r4_t2"/>
</dbReference>
<evidence type="ECO:0000259" key="6">
    <source>
        <dbReference type="Pfam" id="PF04542"/>
    </source>
</evidence>
<dbReference type="Gene3D" id="1.10.10.10">
    <property type="entry name" value="Winged helix-like DNA-binding domain superfamily/Winged helix DNA-binding domain"/>
    <property type="match status" value="1"/>
</dbReference>
<keyword evidence="2" id="KW-0805">Transcription regulation</keyword>
<reference evidence="8 9" key="1">
    <citation type="journal article" date="2019" name="Emerg. Microbes Infect.">
        <title>Comprehensive subspecies identification of 175 nontuberculous mycobacteria species based on 7547 genomic profiles.</title>
        <authorList>
            <person name="Matsumoto Y."/>
            <person name="Kinjo T."/>
            <person name="Motooka D."/>
            <person name="Nabeya D."/>
            <person name="Jung N."/>
            <person name="Uechi K."/>
            <person name="Horii T."/>
            <person name="Iida T."/>
            <person name="Fujita J."/>
            <person name="Nakamura S."/>
        </authorList>
    </citation>
    <scope>NUCLEOTIDE SEQUENCE [LARGE SCALE GENOMIC DNA]</scope>
    <source>
        <strain evidence="8 9">JCM 18538</strain>
    </source>
</reference>
<comment type="similarity">
    <text evidence="1">Belongs to the sigma-70 factor family. ECF subfamily.</text>
</comment>
<evidence type="ECO:0000259" key="7">
    <source>
        <dbReference type="Pfam" id="PF08281"/>
    </source>
</evidence>
<dbReference type="PANTHER" id="PTHR43133:SF53">
    <property type="entry name" value="ECF RNA POLYMERASE SIGMA-E FACTOR"/>
    <property type="match status" value="1"/>
</dbReference>
<evidence type="ECO:0000256" key="3">
    <source>
        <dbReference type="ARBA" id="ARBA00023082"/>
    </source>
</evidence>
<dbReference type="CDD" id="cd06171">
    <property type="entry name" value="Sigma70_r4"/>
    <property type="match status" value="1"/>
</dbReference>
<proteinExistence type="inferred from homology"/>
<feature type="domain" description="RNA polymerase sigma factor 70 region 4 type 2" evidence="7">
    <location>
        <begin position="150"/>
        <end position="198"/>
    </location>
</feature>
<dbReference type="InterPro" id="IPR014284">
    <property type="entry name" value="RNA_pol_sigma-70_dom"/>
</dbReference>
<geneLocation type="plasmid" evidence="9">
    <name>pjcm18538 dna</name>
</geneLocation>
<dbReference type="NCBIfam" id="TIGR02937">
    <property type="entry name" value="sigma70-ECF"/>
    <property type="match status" value="1"/>
</dbReference>
<dbReference type="PANTHER" id="PTHR43133">
    <property type="entry name" value="RNA POLYMERASE ECF-TYPE SIGMA FACTO"/>
    <property type="match status" value="1"/>
</dbReference>
<dbReference type="Pfam" id="PF08281">
    <property type="entry name" value="Sigma70_r4_2"/>
    <property type="match status" value="1"/>
</dbReference>
<dbReference type="RefSeq" id="WP_163919297.1">
    <property type="nucleotide sequence ID" value="NZ_AP022593.1"/>
</dbReference>
<dbReference type="Gene3D" id="1.10.1740.10">
    <property type="match status" value="1"/>
</dbReference>
<gene>
    <name evidence="8" type="primary">rpoE_2</name>
    <name evidence="8" type="ORF">MARA_31770</name>
</gene>
<keyword evidence="4" id="KW-0238">DNA-binding</keyword>
<dbReference type="Proteomes" id="UP000467428">
    <property type="component" value="Chromosome"/>
</dbReference>
<sequence>MPRSGDDEAALIALLRNGDEAAFACLVDLHTPAMLRVARGYVRSHDVAEDVVQETWIALLKGIDGFEGRSSLRTWLFTVLINVAKARGIRDQRDSDLAVKAFTDGTVDPARFRAAGEEWQGHWRDDAAPTPFPETPEGSVLGDELVAVARRELDKLPERQRVVVTMRDMLGMDSAEVRELLDVSVANQRVLLHRGRAAVRQGLEDYLRDVS</sequence>
<dbReference type="GO" id="GO:0006352">
    <property type="term" value="P:DNA-templated transcription initiation"/>
    <property type="evidence" value="ECO:0007669"/>
    <property type="project" value="InterPro"/>
</dbReference>
<dbReference type="InterPro" id="IPR007627">
    <property type="entry name" value="RNA_pol_sigma70_r2"/>
</dbReference>
<dbReference type="KEGG" id="marz:MARA_31770"/>
<protein>
    <submittedName>
        <fullName evidence="8">RNA polymerase sigma24 factor</fullName>
    </submittedName>
</protein>
<dbReference type="Pfam" id="PF04542">
    <property type="entry name" value="Sigma70_r2"/>
    <property type="match status" value="1"/>
</dbReference>
<evidence type="ECO:0000256" key="5">
    <source>
        <dbReference type="ARBA" id="ARBA00023163"/>
    </source>
</evidence>
<dbReference type="EMBL" id="AP022593">
    <property type="protein sequence ID" value="BBY49709.1"/>
    <property type="molecule type" value="Genomic_DNA"/>
</dbReference>
<feature type="domain" description="RNA polymerase sigma-70 region 2" evidence="6">
    <location>
        <begin position="26"/>
        <end position="86"/>
    </location>
</feature>